<feature type="transmembrane region" description="Helical" evidence="1">
    <location>
        <begin position="112"/>
        <end position="135"/>
    </location>
</feature>
<keyword evidence="3" id="KW-1185">Reference proteome</keyword>
<proteinExistence type="predicted"/>
<sequence length="188" mass="20387">MQDAQDLKRLAADLAVFAQHLQEQSERAVQHVDRSADELHRAAEGMGAGAQELAEQLVGAVQGQARDAIGRAVDQSFGPIGAQLRESAEVATRASKALEEQRQGLERAQQMLIYKATLALVVGSAVAVGGSWFFISKSMREIQRAKFGRDIMEATRTGALTRCDGELCVRAGKRFGSKGEYVLIESQQ</sequence>
<accession>A0ABY3X7F4</accession>
<reference evidence="2 3" key="1">
    <citation type="submission" date="2022-03" db="EMBL/GenBank/DDBJ databases">
        <title>Complete genome sequence of Lysobacter capsici VKM B-2533 and Lysobacter gummosus 10.1.1, promising sources of lytic agents.</title>
        <authorList>
            <person name="Tarlachkov S.V."/>
            <person name="Kudryakova I.V."/>
            <person name="Afoshin A.S."/>
            <person name="Leontyevskaya E.A."/>
            <person name="Leontyevskaya N.V."/>
        </authorList>
    </citation>
    <scope>NUCLEOTIDE SEQUENCE [LARGE SCALE GENOMIC DNA]</scope>
    <source>
        <strain evidence="2 3">10.1.1</strain>
    </source>
</reference>
<organism evidence="2 3">
    <name type="scientific">Lysobacter gummosus</name>
    <dbReference type="NCBI Taxonomy" id="262324"/>
    <lineage>
        <taxon>Bacteria</taxon>
        <taxon>Pseudomonadati</taxon>
        <taxon>Pseudomonadota</taxon>
        <taxon>Gammaproteobacteria</taxon>
        <taxon>Lysobacterales</taxon>
        <taxon>Lysobacteraceae</taxon>
        <taxon>Lysobacter</taxon>
    </lineage>
</organism>
<gene>
    <name evidence="2" type="ORF">MOV92_12745</name>
</gene>
<name>A0ABY3X7F4_9GAMM</name>
<keyword evidence="1" id="KW-0472">Membrane</keyword>
<dbReference type="Proteomes" id="UP000829194">
    <property type="component" value="Chromosome"/>
</dbReference>
<keyword evidence="1" id="KW-1133">Transmembrane helix</keyword>
<evidence type="ECO:0000313" key="3">
    <source>
        <dbReference type="Proteomes" id="UP000829194"/>
    </source>
</evidence>
<evidence type="ECO:0008006" key="4">
    <source>
        <dbReference type="Google" id="ProtNLM"/>
    </source>
</evidence>
<evidence type="ECO:0000313" key="2">
    <source>
        <dbReference type="EMBL" id="UNP27401.1"/>
    </source>
</evidence>
<evidence type="ECO:0000256" key="1">
    <source>
        <dbReference type="SAM" id="Phobius"/>
    </source>
</evidence>
<keyword evidence="1" id="KW-0812">Transmembrane</keyword>
<dbReference type="RefSeq" id="WP_148648884.1">
    <property type="nucleotide sequence ID" value="NZ_CP011131.1"/>
</dbReference>
<dbReference type="EMBL" id="CP093547">
    <property type="protein sequence ID" value="UNP27401.1"/>
    <property type="molecule type" value="Genomic_DNA"/>
</dbReference>
<protein>
    <recommendedName>
        <fullName evidence="4">Relaxation protein</fullName>
    </recommendedName>
</protein>